<accession>A0AB34GKH3</accession>
<reference evidence="3 4" key="1">
    <citation type="submission" date="2022-11" db="EMBL/GenBank/DDBJ databases">
        <title>Whole genome sequence of Eschrichtius robustus ER-17-0199.</title>
        <authorList>
            <person name="Bruniche-Olsen A."/>
            <person name="Black A.N."/>
            <person name="Fields C.J."/>
            <person name="Walden K."/>
            <person name="Dewoody J.A."/>
        </authorList>
    </citation>
    <scope>NUCLEOTIDE SEQUENCE [LARGE SCALE GENOMIC DNA]</scope>
    <source>
        <strain evidence="3">ER-17-0199</strain>
        <tissue evidence="3">Blubber</tissue>
    </source>
</reference>
<organism evidence="3 4">
    <name type="scientific">Eschrichtius robustus</name>
    <name type="common">California gray whale</name>
    <name type="synonym">Eschrichtius gibbosus</name>
    <dbReference type="NCBI Taxonomy" id="9764"/>
    <lineage>
        <taxon>Eukaryota</taxon>
        <taxon>Metazoa</taxon>
        <taxon>Chordata</taxon>
        <taxon>Craniata</taxon>
        <taxon>Vertebrata</taxon>
        <taxon>Euteleostomi</taxon>
        <taxon>Mammalia</taxon>
        <taxon>Eutheria</taxon>
        <taxon>Laurasiatheria</taxon>
        <taxon>Artiodactyla</taxon>
        <taxon>Whippomorpha</taxon>
        <taxon>Cetacea</taxon>
        <taxon>Mysticeti</taxon>
        <taxon>Eschrichtiidae</taxon>
        <taxon>Eschrichtius</taxon>
    </lineage>
</organism>
<dbReference type="Proteomes" id="UP001159641">
    <property type="component" value="Unassembled WGS sequence"/>
</dbReference>
<comment type="similarity">
    <text evidence="1">Belongs to the LDH/MDH superfamily. MDH type 2 family.</text>
</comment>
<keyword evidence="2" id="KW-0560">Oxidoreductase</keyword>
<dbReference type="AlphaFoldDB" id="A0AB34GKH3"/>
<dbReference type="InterPro" id="IPR036291">
    <property type="entry name" value="NAD(P)-bd_dom_sf"/>
</dbReference>
<dbReference type="PANTHER" id="PTHR23382">
    <property type="entry name" value="MALATE DEHYDROGENASE"/>
    <property type="match status" value="1"/>
</dbReference>
<proteinExistence type="inferred from homology"/>
<keyword evidence="4" id="KW-1185">Reference proteome</keyword>
<dbReference type="Gene3D" id="3.40.50.720">
    <property type="entry name" value="NAD(P)-binding Rossmann-like Domain"/>
    <property type="match status" value="1"/>
</dbReference>
<name>A0AB34GKH3_ESCRO</name>
<sequence>MEISINLFDNKQAEEKLTSLVKEAQDLASPFLQSVSVCTRAEEAFRQAHVIIFLDDHVDKEVYSLEDCIRSRATLCHLYGSLIEKNAHDSVRIIVGGKTFVNLKTSLLMRYAPNFTHNIVAVALGVEGKAKAELARKLKTTPSCE</sequence>
<gene>
    <name evidence="3" type="ORF">J1605_013128</name>
</gene>
<dbReference type="EMBL" id="JAIQCJ010002233">
    <property type="protein sequence ID" value="KAJ8778894.1"/>
    <property type="molecule type" value="Genomic_DNA"/>
</dbReference>
<dbReference type="GO" id="GO:0016615">
    <property type="term" value="F:malate dehydrogenase activity"/>
    <property type="evidence" value="ECO:0007669"/>
    <property type="project" value="InterPro"/>
</dbReference>
<evidence type="ECO:0000256" key="2">
    <source>
        <dbReference type="ARBA" id="ARBA00023002"/>
    </source>
</evidence>
<comment type="caution">
    <text evidence="3">The sequence shown here is derived from an EMBL/GenBank/DDBJ whole genome shotgun (WGS) entry which is preliminary data.</text>
</comment>
<evidence type="ECO:0000313" key="4">
    <source>
        <dbReference type="Proteomes" id="UP001159641"/>
    </source>
</evidence>
<dbReference type="SUPFAM" id="SSF51735">
    <property type="entry name" value="NAD(P)-binding Rossmann-fold domains"/>
    <property type="match status" value="1"/>
</dbReference>
<evidence type="ECO:0000256" key="1">
    <source>
        <dbReference type="ARBA" id="ARBA00009613"/>
    </source>
</evidence>
<evidence type="ECO:0000313" key="3">
    <source>
        <dbReference type="EMBL" id="KAJ8778894.1"/>
    </source>
</evidence>
<dbReference type="GO" id="GO:0006108">
    <property type="term" value="P:malate metabolic process"/>
    <property type="evidence" value="ECO:0007669"/>
    <property type="project" value="InterPro"/>
</dbReference>
<dbReference type="InterPro" id="IPR010945">
    <property type="entry name" value="Malate_DH_type2"/>
</dbReference>
<protein>
    <submittedName>
        <fullName evidence="3">Uncharacterized protein</fullName>
    </submittedName>
</protein>